<proteinExistence type="inferred from homology"/>
<evidence type="ECO:0000256" key="6">
    <source>
        <dbReference type="ARBA" id="ARBA00023110"/>
    </source>
</evidence>
<evidence type="ECO:0000259" key="11">
    <source>
        <dbReference type="PROSITE" id="PS50072"/>
    </source>
</evidence>
<evidence type="ECO:0000256" key="5">
    <source>
        <dbReference type="ARBA" id="ARBA00022803"/>
    </source>
</evidence>
<dbReference type="SMART" id="SM00028">
    <property type="entry name" value="TPR"/>
    <property type="match status" value="3"/>
</dbReference>
<dbReference type="InterPro" id="IPR011990">
    <property type="entry name" value="TPR-like_helical_dom_sf"/>
</dbReference>
<evidence type="ECO:0000256" key="3">
    <source>
        <dbReference type="ARBA" id="ARBA00013194"/>
    </source>
</evidence>
<keyword evidence="6" id="KW-0697">Rotamase</keyword>
<dbReference type="STRING" id="1051890.A0A3N4LNF7"/>
<dbReference type="SUPFAM" id="SSF50891">
    <property type="entry name" value="Cyclophilin-like"/>
    <property type="match status" value="1"/>
</dbReference>
<keyword evidence="7 12" id="KW-0413">Isomerase</keyword>
<evidence type="ECO:0000256" key="1">
    <source>
        <dbReference type="ARBA" id="ARBA00000971"/>
    </source>
</evidence>
<feature type="domain" description="PPIase cyclophilin-type" evidence="11">
    <location>
        <begin position="1"/>
        <end position="164"/>
    </location>
</feature>
<dbReference type="EMBL" id="ML121541">
    <property type="protein sequence ID" value="RPB24443.1"/>
    <property type="molecule type" value="Genomic_DNA"/>
</dbReference>
<dbReference type="FunCoup" id="A0A3N4LNF7">
    <property type="interactions" value="1091"/>
</dbReference>
<evidence type="ECO:0000256" key="7">
    <source>
        <dbReference type="ARBA" id="ARBA00023235"/>
    </source>
</evidence>
<dbReference type="AlphaFoldDB" id="A0A3N4LNF7"/>
<dbReference type="InterPro" id="IPR020892">
    <property type="entry name" value="Cyclophilin-type_PPIase_CS"/>
</dbReference>
<dbReference type="Proteomes" id="UP000267821">
    <property type="component" value="Unassembled WGS sequence"/>
</dbReference>
<evidence type="ECO:0000256" key="10">
    <source>
        <dbReference type="PROSITE-ProRule" id="PRU00339"/>
    </source>
</evidence>
<dbReference type="Gene3D" id="1.25.40.10">
    <property type="entry name" value="Tetratricopeptide repeat domain"/>
    <property type="match status" value="1"/>
</dbReference>
<dbReference type="Pfam" id="PF00160">
    <property type="entry name" value="Pro_isomerase"/>
    <property type="match status" value="1"/>
</dbReference>
<dbReference type="PANTHER" id="PTHR11071">
    <property type="entry name" value="PEPTIDYL-PROLYL CIS-TRANS ISOMERASE"/>
    <property type="match status" value="1"/>
</dbReference>
<dbReference type="GO" id="GO:0016018">
    <property type="term" value="F:cyclosporin A binding"/>
    <property type="evidence" value="ECO:0007669"/>
    <property type="project" value="TreeGrafter"/>
</dbReference>
<comment type="similarity">
    <text evidence="2">Belongs to the cyclophilin-type PPIase family. PPIase D subfamily.</text>
</comment>
<dbReference type="PRINTS" id="PR00153">
    <property type="entry name" value="CSAPPISMRASE"/>
</dbReference>
<dbReference type="PROSITE" id="PS00170">
    <property type="entry name" value="CSA_PPIASE_1"/>
    <property type="match status" value="1"/>
</dbReference>
<dbReference type="GO" id="GO:0003755">
    <property type="term" value="F:peptidyl-prolyl cis-trans isomerase activity"/>
    <property type="evidence" value="ECO:0007669"/>
    <property type="project" value="UniProtKB-KW"/>
</dbReference>
<dbReference type="Gene3D" id="2.40.100.10">
    <property type="entry name" value="Cyclophilin-like"/>
    <property type="match status" value="1"/>
</dbReference>
<dbReference type="InterPro" id="IPR019734">
    <property type="entry name" value="TPR_rpt"/>
</dbReference>
<dbReference type="PANTHER" id="PTHR11071:SF561">
    <property type="entry name" value="PEPTIDYL-PROLYL CIS-TRANS ISOMERASE D-RELATED"/>
    <property type="match status" value="1"/>
</dbReference>
<evidence type="ECO:0000313" key="13">
    <source>
        <dbReference type="Proteomes" id="UP000267821"/>
    </source>
</evidence>
<dbReference type="GO" id="GO:0042026">
    <property type="term" value="P:protein refolding"/>
    <property type="evidence" value="ECO:0007669"/>
    <property type="project" value="UniProtKB-ARBA"/>
</dbReference>
<dbReference type="CDD" id="cd01926">
    <property type="entry name" value="cyclophilin_ABH_like"/>
    <property type="match status" value="1"/>
</dbReference>
<dbReference type="GO" id="GO:0051082">
    <property type="term" value="F:unfolded protein binding"/>
    <property type="evidence" value="ECO:0007669"/>
    <property type="project" value="UniProtKB-ARBA"/>
</dbReference>
<dbReference type="EC" id="5.2.1.8" evidence="3"/>
<gene>
    <name evidence="12" type="ORF">L211DRAFT_164091</name>
</gene>
<comment type="catalytic activity">
    <reaction evidence="1">
        <text>[protein]-peptidylproline (omega=180) = [protein]-peptidylproline (omega=0)</text>
        <dbReference type="Rhea" id="RHEA:16237"/>
        <dbReference type="Rhea" id="RHEA-COMP:10747"/>
        <dbReference type="Rhea" id="RHEA-COMP:10748"/>
        <dbReference type="ChEBI" id="CHEBI:83833"/>
        <dbReference type="ChEBI" id="CHEBI:83834"/>
        <dbReference type="EC" id="5.2.1.8"/>
    </reaction>
</comment>
<evidence type="ECO:0000313" key="12">
    <source>
        <dbReference type="EMBL" id="RPB24443.1"/>
    </source>
</evidence>
<dbReference type="FunFam" id="1.25.40.10:FF:000029">
    <property type="entry name" value="peptidyl-prolyl cis-trans isomerase D"/>
    <property type="match status" value="1"/>
</dbReference>
<evidence type="ECO:0000256" key="2">
    <source>
        <dbReference type="ARBA" id="ARBA00010898"/>
    </source>
</evidence>
<dbReference type="InParanoid" id="A0A3N4LNF7"/>
<dbReference type="InterPro" id="IPR029000">
    <property type="entry name" value="Cyclophilin-like_dom_sf"/>
</dbReference>
<dbReference type="PROSITE" id="PS50005">
    <property type="entry name" value="TPR"/>
    <property type="match status" value="1"/>
</dbReference>
<keyword evidence="13" id="KW-1185">Reference proteome</keyword>
<dbReference type="OrthoDB" id="193499at2759"/>
<dbReference type="FunFam" id="2.40.100.10:FF:000022">
    <property type="entry name" value="Peptidyl-prolyl cis-trans isomerase CYP95"/>
    <property type="match status" value="1"/>
</dbReference>
<name>A0A3N4LNF7_9PEZI</name>
<sequence>MDISIGGKNSERVTYELYDDITPKTCENFRALCTGEKDVGKTGKPLHYKGSTFHRVIKKFMIQGGDFTNGNGSGGESIYGERFEDENFVKKHNKPFLLSMANAGPGTNGSQFFVTTVETPHLDGKHVVFGEVVSGKGVIRKIEMTKTDANDKPREAVVIEDCGQLTGNETDAPAAKDNITGDKYEDFPDDQAPDGLSGPETLRIASEIKDFGNKAFKAGDLELGVEKYQKALRYINEYSTPSDEDPKDLWGQLQALKFTLYSNSALLQNKQGNFRDAEVSASKALQVENIKDADQAKAYFRRGVAHTGLKDDDSALEDLKKANDLVPGDAAVVKELEAVKQRIQDKAAKTKAKLKNFFSGGH</sequence>
<evidence type="ECO:0000256" key="9">
    <source>
        <dbReference type="ARBA" id="ARBA00076602"/>
    </source>
</evidence>
<dbReference type="GO" id="GO:0005737">
    <property type="term" value="C:cytoplasm"/>
    <property type="evidence" value="ECO:0007669"/>
    <property type="project" value="TreeGrafter"/>
</dbReference>
<protein>
    <recommendedName>
        <fullName evidence="8">Peptidyl-prolyl cis-trans isomerase D</fullName>
        <ecNumber evidence="3">5.2.1.8</ecNumber>
    </recommendedName>
    <alternativeName>
        <fullName evidence="9">Rotamase D</fullName>
    </alternativeName>
</protein>
<organism evidence="12 13">
    <name type="scientific">Terfezia boudieri ATCC MYA-4762</name>
    <dbReference type="NCBI Taxonomy" id="1051890"/>
    <lineage>
        <taxon>Eukaryota</taxon>
        <taxon>Fungi</taxon>
        <taxon>Dikarya</taxon>
        <taxon>Ascomycota</taxon>
        <taxon>Pezizomycotina</taxon>
        <taxon>Pezizomycetes</taxon>
        <taxon>Pezizales</taxon>
        <taxon>Pezizaceae</taxon>
        <taxon>Terfezia</taxon>
    </lineage>
</organism>
<dbReference type="PROSITE" id="PS50072">
    <property type="entry name" value="CSA_PPIASE_2"/>
    <property type="match status" value="1"/>
</dbReference>
<reference evidence="12 13" key="1">
    <citation type="journal article" date="2018" name="Nat. Ecol. Evol.">
        <title>Pezizomycetes genomes reveal the molecular basis of ectomycorrhizal truffle lifestyle.</title>
        <authorList>
            <person name="Murat C."/>
            <person name="Payen T."/>
            <person name="Noel B."/>
            <person name="Kuo A."/>
            <person name="Morin E."/>
            <person name="Chen J."/>
            <person name="Kohler A."/>
            <person name="Krizsan K."/>
            <person name="Balestrini R."/>
            <person name="Da Silva C."/>
            <person name="Montanini B."/>
            <person name="Hainaut M."/>
            <person name="Levati E."/>
            <person name="Barry K.W."/>
            <person name="Belfiori B."/>
            <person name="Cichocki N."/>
            <person name="Clum A."/>
            <person name="Dockter R.B."/>
            <person name="Fauchery L."/>
            <person name="Guy J."/>
            <person name="Iotti M."/>
            <person name="Le Tacon F."/>
            <person name="Lindquist E.A."/>
            <person name="Lipzen A."/>
            <person name="Malagnac F."/>
            <person name="Mello A."/>
            <person name="Molinier V."/>
            <person name="Miyauchi S."/>
            <person name="Poulain J."/>
            <person name="Riccioni C."/>
            <person name="Rubini A."/>
            <person name="Sitrit Y."/>
            <person name="Splivallo R."/>
            <person name="Traeger S."/>
            <person name="Wang M."/>
            <person name="Zifcakova L."/>
            <person name="Wipf D."/>
            <person name="Zambonelli A."/>
            <person name="Paolocci F."/>
            <person name="Nowrousian M."/>
            <person name="Ottonello S."/>
            <person name="Baldrian P."/>
            <person name="Spatafora J.W."/>
            <person name="Henrissat B."/>
            <person name="Nagy L.G."/>
            <person name="Aury J.M."/>
            <person name="Wincker P."/>
            <person name="Grigoriev I.V."/>
            <person name="Bonfante P."/>
            <person name="Martin F.M."/>
        </authorList>
    </citation>
    <scope>NUCLEOTIDE SEQUENCE [LARGE SCALE GENOMIC DNA]</scope>
    <source>
        <strain evidence="12 13">ATCC MYA-4762</strain>
    </source>
</reference>
<evidence type="ECO:0000256" key="4">
    <source>
        <dbReference type="ARBA" id="ARBA00022737"/>
    </source>
</evidence>
<dbReference type="SUPFAM" id="SSF48452">
    <property type="entry name" value="TPR-like"/>
    <property type="match status" value="1"/>
</dbReference>
<dbReference type="InterPro" id="IPR002130">
    <property type="entry name" value="Cyclophilin-type_PPIase_dom"/>
</dbReference>
<accession>A0A3N4LNF7</accession>
<keyword evidence="4" id="KW-0677">Repeat</keyword>
<keyword evidence="5 10" id="KW-0802">TPR repeat</keyword>
<feature type="repeat" description="TPR" evidence="10">
    <location>
        <begin position="296"/>
        <end position="329"/>
    </location>
</feature>
<evidence type="ECO:0000256" key="8">
    <source>
        <dbReference type="ARBA" id="ARBA00074451"/>
    </source>
</evidence>